<feature type="transmembrane region" description="Helical" evidence="1">
    <location>
        <begin position="34"/>
        <end position="52"/>
    </location>
</feature>
<dbReference type="Proteomes" id="UP000014660">
    <property type="component" value="Chromosome"/>
</dbReference>
<evidence type="ECO:0000313" key="3">
    <source>
        <dbReference type="Proteomes" id="UP000014660"/>
    </source>
</evidence>
<dbReference type="HOGENOM" id="CLU_3056965_0_0_2"/>
<keyword evidence="1" id="KW-0472">Membrane</keyword>
<dbReference type="KEGG" id="fac:FACI_IFERC01G0458"/>
<organism evidence="2 3">
    <name type="scientific">Ferroplasma acidarmanus Fer1</name>
    <dbReference type="NCBI Taxonomy" id="333146"/>
    <lineage>
        <taxon>Archaea</taxon>
        <taxon>Methanobacteriati</taxon>
        <taxon>Thermoplasmatota</taxon>
        <taxon>Thermoplasmata</taxon>
        <taxon>Thermoplasmatales</taxon>
        <taxon>Ferroplasmaceae</taxon>
        <taxon>Ferroplasma</taxon>
    </lineage>
</organism>
<name>S0AMC7_FERAC</name>
<keyword evidence="1" id="KW-0812">Transmembrane</keyword>
<dbReference type="AlphaFoldDB" id="S0AMC7"/>
<keyword evidence="1" id="KW-1133">Transmembrane helix</keyword>
<evidence type="ECO:0000256" key="1">
    <source>
        <dbReference type="SAM" id="Phobius"/>
    </source>
</evidence>
<sequence>MNYHYFLGLITLTKIAYRVWQFLVAVHDPVARKPMTLVIGGIATILYIEFIFV</sequence>
<keyword evidence="3" id="KW-1185">Reference proteome</keyword>
<accession>S0AMC7</accession>
<evidence type="ECO:0000313" key="2">
    <source>
        <dbReference type="EMBL" id="AGO60438.1"/>
    </source>
</evidence>
<dbReference type="EMBL" id="CP004145">
    <property type="protein sequence ID" value="AGO60438.1"/>
    <property type="molecule type" value="Genomic_DNA"/>
</dbReference>
<gene>
    <name evidence="2" type="ORF">FACI_IFERC00001G0458</name>
</gene>
<protein>
    <submittedName>
        <fullName evidence="2">Uncharacterized protein</fullName>
    </submittedName>
</protein>
<proteinExistence type="predicted"/>
<reference evidence="2 3" key="1">
    <citation type="journal article" date="2007" name="Proc. Natl. Acad. Sci. U.S.A.">
        <title>Genome dynamics in a natural archaeal population.</title>
        <authorList>
            <person name="Allen E.E."/>
            <person name="Tyson G.W."/>
            <person name="Whitaker R.J."/>
            <person name="Detter J.C."/>
            <person name="Richardson P.M."/>
            <person name="Banfield J.F."/>
        </authorList>
    </citation>
    <scope>NUCLEOTIDE SEQUENCE [LARGE SCALE GENOMIC DNA]</scope>
    <source>
        <strain evidence="3">fer1</strain>
    </source>
</reference>